<evidence type="ECO:0000313" key="3">
    <source>
        <dbReference type="EMBL" id="MBD2532585.1"/>
    </source>
</evidence>
<dbReference type="GO" id="GO:0008237">
    <property type="term" value="F:metallopeptidase activity"/>
    <property type="evidence" value="ECO:0007669"/>
    <property type="project" value="UniProtKB-KW"/>
</dbReference>
<keyword evidence="4" id="KW-1185">Reference proteome</keyword>
<dbReference type="Proteomes" id="UP000623440">
    <property type="component" value="Unassembled WGS sequence"/>
</dbReference>
<keyword evidence="1" id="KW-1133">Transmembrane helix</keyword>
<keyword evidence="3" id="KW-0482">Metalloprotease</keyword>
<keyword evidence="3" id="KW-0378">Hydrolase</keyword>
<gene>
    <name evidence="3" type="ORF">H6G97_24565</name>
</gene>
<feature type="transmembrane region" description="Helical" evidence="1">
    <location>
        <begin position="20"/>
        <end position="39"/>
    </location>
</feature>
<dbReference type="Pfam" id="PF02517">
    <property type="entry name" value="Rce1-like"/>
    <property type="match status" value="1"/>
</dbReference>
<feature type="transmembrane region" description="Helical" evidence="1">
    <location>
        <begin position="206"/>
        <end position="228"/>
    </location>
</feature>
<dbReference type="RefSeq" id="WP_190943208.1">
    <property type="nucleotide sequence ID" value="NZ_JACJSI010000063.1"/>
</dbReference>
<keyword evidence="1" id="KW-0812">Transmembrane</keyword>
<feature type="domain" description="CAAX prenyl protease 2/Lysostaphin resistance protein A-like" evidence="2">
    <location>
        <begin position="137"/>
        <end position="244"/>
    </location>
</feature>
<reference evidence="3 4" key="1">
    <citation type="journal article" date="2020" name="ISME J.">
        <title>Comparative genomics reveals insights into cyanobacterial evolution and habitat adaptation.</title>
        <authorList>
            <person name="Chen M.Y."/>
            <person name="Teng W.K."/>
            <person name="Zhao L."/>
            <person name="Hu C.X."/>
            <person name="Zhou Y.K."/>
            <person name="Han B.P."/>
            <person name="Song L.R."/>
            <person name="Shu W.S."/>
        </authorList>
    </citation>
    <scope>NUCLEOTIDE SEQUENCE [LARGE SCALE GENOMIC DNA]</scope>
    <source>
        <strain evidence="3 4">FACHB-838</strain>
    </source>
</reference>
<dbReference type="EMBL" id="JACJSI010000063">
    <property type="protein sequence ID" value="MBD2532585.1"/>
    <property type="molecule type" value="Genomic_DNA"/>
</dbReference>
<keyword evidence="3" id="KW-0645">Protease</keyword>
<feature type="transmembrane region" description="Helical" evidence="1">
    <location>
        <begin position="174"/>
        <end position="194"/>
    </location>
</feature>
<keyword evidence="1" id="KW-0472">Membrane</keyword>
<comment type="caution">
    <text evidence="3">The sequence shown here is derived from an EMBL/GenBank/DDBJ whole genome shotgun (WGS) entry which is preliminary data.</text>
</comment>
<name>A0ABR8DTB0_9NOSO</name>
<proteinExistence type="predicted"/>
<sequence>MRFSVDSPVQNPSQFPLKVLGLLLVVSVLASSATILYGLMIAHRAVSLPEILVIAGLLTVIVTAPLVSLGLWSGGKQGLEVSNLGKLLIKDGLLISVLLAITFGSLCGAFVVVCDKAFYTFLPIGVRDVELPGSIPGLLAAFGAGINEEIWFRLGIMTTLVRFGGWLLKQEQPSAALFWSANIVAALLFGAAHLPQFALMANGLPLAVVSLVLLQNGVVGLIFGWLYWQQGLLAAMLAHITADIVIHVIIPTFFV</sequence>
<evidence type="ECO:0000259" key="2">
    <source>
        <dbReference type="Pfam" id="PF02517"/>
    </source>
</evidence>
<evidence type="ECO:0000313" key="4">
    <source>
        <dbReference type="Proteomes" id="UP000623440"/>
    </source>
</evidence>
<accession>A0ABR8DTB0</accession>
<dbReference type="InterPro" id="IPR003675">
    <property type="entry name" value="Rce1/LyrA-like_dom"/>
</dbReference>
<organism evidence="3 4">
    <name type="scientific">Nostoc flagelliforme FACHB-838</name>
    <dbReference type="NCBI Taxonomy" id="2692904"/>
    <lineage>
        <taxon>Bacteria</taxon>
        <taxon>Bacillati</taxon>
        <taxon>Cyanobacteriota</taxon>
        <taxon>Cyanophyceae</taxon>
        <taxon>Nostocales</taxon>
        <taxon>Nostocaceae</taxon>
        <taxon>Nostoc</taxon>
    </lineage>
</organism>
<protein>
    <submittedName>
        <fullName evidence="3">CPBP family intramembrane metalloprotease</fullName>
    </submittedName>
</protein>
<feature type="transmembrane region" description="Helical" evidence="1">
    <location>
        <begin position="92"/>
        <end position="114"/>
    </location>
</feature>
<feature type="transmembrane region" description="Helical" evidence="1">
    <location>
        <begin position="51"/>
        <end position="72"/>
    </location>
</feature>
<evidence type="ECO:0000256" key="1">
    <source>
        <dbReference type="SAM" id="Phobius"/>
    </source>
</evidence>
<feature type="transmembrane region" description="Helical" evidence="1">
    <location>
        <begin position="234"/>
        <end position="254"/>
    </location>
</feature>